<keyword evidence="3" id="KW-1185">Reference proteome</keyword>
<feature type="compositionally biased region" description="Basic and acidic residues" evidence="1">
    <location>
        <begin position="1"/>
        <end position="10"/>
    </location>
</feature>
<accession>T0S3W6</accession>
<feature type="region of interest" description="Disordered" evidence="1">
    <location>
        <begin position="89"/>
        <end position="139"/>
    </location>
</feature>
<dbReference type="Proteomes" id="UP000030762">
    <property type="component" value="Unassembled WGS sequence"/>
</dbReference>
<protein>
    <recommendedName>
        <fullName evidence="4">DUF4604 domain-containing protein</fullName>
    </recommendedName>
</protein>
<evidence type="ECO:0000313" key="3">
    <source>
        <dbReference type="Proteomes" id="UP000030762"/>
    </source>
</evidence>
<evidence type="ECO:0008006" key="4">
    <source>
        <dbReference type="Google" id="ProtNLM"/>
    </source>
</evidence>
<reference evidence="2 3" key="1">
    <citation type="submission" date="2012-04" db="EMBL/GenBank/DDBJ databases">
        <title>The Genome Sequence of Saprolegnia declina VS20.</title>
        <authorList>
            <consortium name="The Broad Institute Genome Sequencing Platform"/>
            <person name="Russ C."/>
            <person name="Nusbaum C."/>
            <person name="Tyler B."/>
            <person name="van West P."/>
            <person name="Dieguez-Uribeondo J."/>
            <person name="de Bruijn I."/>
            <person name="Tripathy S."/>
            <person name="Jiang R."/>
            <person name="Young S.K."/>
            <person name="Zeng Q."/>
            <person name="Gargeya S."/>
            <person name="Fitzgerald M."/>
            <person name="Haas B."/>
            <person name="Abouelleil A."/>
            <person name="Alvarado L."/>
            <person name="Arachchi H.M."/>
            <person name="Berlin A."/>
            <person name="Chapman S.B."/>
            <person name="Goldberg J."/>
            <person name="Griggs A."/>
            <person name="Gujja S."/>
            <person name="Hansen M."/>
            <person name="Howarth C."/>
            <person name="Imamovic A."/>
            <person name="Larimer J."/>
            <person name="McCowen C."/>
            <person name="Montmayeur A."/>
            <person name="Murphy C."/>
            <person name="Neiman D."/>
            <person name="Pearson M."/>
            <person name="Priest M."/>
            <person name="Roberts A."/>
            <person name="Saif S."/>
            <person name="Shea T."/>
            <person name="Sisk P."/>
            <person name="Sykes S."/>
            <person name="Wortman J."/>
            <person name="Nusbaum C."/>
            <person name="Birren B."/>
        </authorList>
    </citation>
    <scope>NUCLEOTIDE SEQUENCE [LARGE SCALE GENOMIC DNA]</scope>
    <source>
        <strain evidence="2 3">VS20</strain>
    </source>
</reference>
<dbReference type="RefSeq" id="XP_008607050.1">
    <property type="nucleotide sequence ID" value="XM_008608828.1"/>
</dbReference>
<feature type="region of interest" description="Disordered" evidence="1">
    <location>
        <begin position="1"/>
        <end position="38"/>
    </location>
</feature>
<dbReference type="AlphaFoldDB" id="T0S3W6"/>
<dbReference type="VEuPathDB" id="FungiDB:SDRG_03203"/>
<dbReference type="eggNOG" id="ENOG502SA3D">
    <property type="taxonomic scope" value="Eukaryota"/>
</dbReference>
<dbReference type="EMBL" id="JH767138">
    <property type="protein sequence ID" value="EQC39778.1"/>
    <property type="molecule type" value="Genomic_DNA"/>
</dbReference>
<dbReference type="OrthoDB" id="76405at2759"/>
<evidence type="ECO:0000256" key="1">
    <source>
        <dbReference type="SAM" id="MobiDB-lite"/>
    </source>
</evidence>
<dbReference type="OMA" id="ACIGVEE"/>
<name>T0S3W6_SAPDV</name>
<evidence type="ECO:0000313" key="2">
    <source>
        <dbReference type="EMBL" id="EQC39778.1"/>
    </source>
</evidence>
<sequence length="151" mass="16573">MSWRDDKSFEGLEPEGGGARGRGAEVRKGGGPGLTFTRNVPKFLQSFQDPVALDHEASLALKRPNPIPDDDDEEELDDVQKEAIAAYEAAEKEKNEPTEESASDAIAAKPKRKAPLSFSTTKKDKDDNAKPAKKKRKAVKDAKLLSFDFDD</sequence>
<proteinExistence type="predicted"/>
<dbReference type="InParanoid" id="T0S3W6"/>
<feature type="compositionally biased region" description="Basic and acidic residues" evidence="1">
    <location>
        <begin position="121"/>
        <end position="130"/>
    </location>
</feature>
<organism evidence="2 3">
    <name type="scientific">Saprolegnia diclina (strain VS20)</name>
    <dbReference type="NCBI Taxonomy" id="1156394"/>
    <lineage>
        <taxon>Eukaryota</taxon>
        <taxon>Sar</taxon>
        <taxon>Stramenopiles</taxon>
        <taxon>Oomycota</taxon>
        <taxon>Saprolegniomycetes</taxon>
        <taxon>Saprolegniales</taxon>
        <taxon>Saprolegniaceae</taxon>
        <taxon>Saprolegnia</taxon>
    </lineage>
</organism>
<dbReference type="GeneID" id="19943930"/>
<gene>
    <name evidence="2" type="ORF">SDRG_03203</name>
</gene>